<evidence type="ECO:0000313" key="1">
    <source>
        <dbReference type="EMBL" id="ETW43184.1"/>
    </source>
</evidence>
<protein>
    <submittedName>
        <fullName evidence="1">Uncharacterized protein</fullName>
    </submittedName>
</protein>
<gene>
    <name evidence="1" type="ORF">PFNF135_02658</name>
</gene>
<organism evidence="1 2">
    <name type="scientific">Plasmodium falciparum NF135/5.C10</name>
    <dbReference type="NCBI Taxonomy" id="1036726"/>
    <lineage>
        <taxon>Eukaryota</taxon>
        <taxon>Sar</taxon>
        <taxon>Alveolata</taxon>
        <taxon>Apicomplexa</taxon>
        <taxon>Aconoidasida</taxon>
        <taxon>Haemosporida</taxon>
        <taxon>Plasmodiidae</taxon>
        <taxon>Plasmodium</taxon>
        <taxon>Plasmodium (Laverania)</taxon>
    </lineage>
</organism>
<reference evidence="1 2" key="2">
    <citation type="submission" date="2013-02" db="EMBL/GenBank/DDBJ databases">
        <title>The Genome Sequence of Plasmodium falciparum NF135/5.C10.</title>
        <authorList>
            <consortium name="The Broad Institute Genome Sequencing Platform"/>
            <consortium name="The Broad Institute Genome Sequencing Center for Infectious Disease"/>
            <person name="Neafsey D."/>
            <person name="Cheeseman I."/>
            <person name="Volkman S."/>
            <person name="Adams J."/>
            <person name="Walker B."/>
            <person name="Young S.K."/>
            <person name="Zeng Q."/>
            <person name="Gargeya S."/>
            <person name="Fitzgerald M."/>
            <person name="Haas B."/>
            <person name="Abouelleil A."/>
            <person name="Alvarado L."/>
            <person name="Arachchi H.M."/>
            <person name="Berlin A.M."/>
            <person name="Chapman S.B."/>
            <person name="Dewar J."/>
            <person name="Goldberg J."/>
            <person name="Griggs A."/>
            <person name="Gujja S."/>
            <person name="Hansen M."/>
            <person name="Howarth C."/>
            <person name="Imamovic A."/>
            <person name="Larimer J."/>
            <person name="McCowan C."/>
            <person name="Murphy C."/>
            <person name="Neiman D."/>
            <person name="Pearson M."/>
            <person name="Priest M."/>
            <person name="Roberts A."/>
            <person name="Saif S."/>
            <person name="Shea T."/>
            <person name="Sisk P."/>
            <person name="Sykes S."/>
            <person name="Wortman J."/>
            <person name="Nusbaum C."/>
            <person name="Birren B."/>
        </authorList>
    </citation>
    <scope>NUCLEOTIDE SEQUENCE [LARGE SCALE GENOMIC DNA]</scope>
    <source>
        <strain evidence="1 2">NF135/5.C10</strain>
    </source>
</reference>
<accession>W4IJH5</accession>
<evidence type="ECO:0000313" key="2">
    <source>
        <dbReference type="Proteomes" id="UP000019114"/>
    </source>
</evidence>
<reference evidence="1 2" key="1">
    <citation type="submission" date="2013-02" db="EMBL/GenBank/DDBJ databases">
        <title>The Genome Annotation of Plasmodium falciparum NF135/5.C10.</title>
        <authorList>
            <consortium name="The Broad Institute Genome Sequencing Platform"/>
            <consortium name="The Broad Institute Genome Sequencing Center for Infectious Disease"/>
            <person name="Neafsey D."/>
            <person name="Hoffman S."/>
            <person name="Volkman S."/>
            <person name="Rosenthal P."/>
            <person name="Walker B."/>
            <person name="Young S.K."/>
            <person name="Zeng Q."/>
            <person name="Gargeya S."/>
            <person name="Fitzgerald M."/>
            <person name="Haas B."/>
            <person name="Abouelleil A."/>
            <person name="Allen A.W."/>
            <person name="Alvarado L."/>
            <person name="Arachchi H.M."/>
            <person name="Berlin A.M."/>
            <person name="Chapman S.B."/>
            <person name="Gainer-Dewar J."/>
            <person name="Goldberg J."/>
            <person name="Griggs A."/>
            <person name="Gujja S."/>
            <person name="Hansen M."/>
            <person name="Howarth C."/>
            <person name="Imamovic A."/>
            <person name="Ireland A."/>
            <person name="Larimer J."/>
            <person name="McCowan C."/>
            <person name="Murphy C."/>
            <person name="Pearson M."/>
            <person name="Poon T.W."/>
            <person name="Priest M."/>
            <person name="Roberts A."/>
            <person name="Saif S."/>
            <person name="Shea T."/>
            <person name="Sisk P."/>
            <person name="Sykes S."/>
            <person name="Wortman J."/>
            <person name="Nusbaum C."/>
            <person name="Birren B."/>
        </authorList>
    </citation>
    <scope>NUCLEOTIDE SEQUENCE [LARGE SCALE GENOMIC DNA]</scope>
    <source>
        <strain evidence="1 2">NF135/5.C10</strain>
    </source>
</reference>
<dbReference type="AlphaFoldDB" id="W4IJH5"/>
<dbReference type="EMBL" id="KI926045">
    <property type="protein sequence ID" value="ETW43184.1"/>
    <property type="molecule type" value="Genomic_DNA"/>
</dbReference>
<proteinExistence type="predicted"/>
<dbReference type="Proteomes" id="UP000019114">
    <property type="component" value="Unassembled WGS sequence"/>
</dbReference>
<sequence>MSSTYKVNENIDLLNLKERKSFRIPKFFHFIDNITNTESFLNYLQKRKEASRKWKIIARNILHKEMQLLLETIHYDKYENKIDFIINSLKSL</sequence>
<name>W4IJH5_PLAFA</name>